<feature type="transmembrane region" description="Helical" evidence="7">
    <location>
        <begin position="531"/>
        <end position="550"/>
    </location>
</feature>
<dbReference type="PANTHER" id="PTHR45649:SF14">
    <property type="entry name" value="GABA PERMEASE"/>
    <property type="match status" value="1"/>
</dbReference>
<keyword evidence="9" id="KW-1185">Reference proteome</keyword>
<dbReference type="AlphaFoldDB" id="A0AAW0QYY3"/>
<feature type="transmembrane region" description="Helical" evidence="7">
    <location>
        <begin position="498"/>
        <end position="519"/>
    </location>
</feature>
<evidence type="ECO:0000256" key="4">
    <source>
        <dbReference type="ARBA" id="ARBA00022989"/>
    </source>
</evidence>
<organism evidence="8 9">
    <name type="scientific">Apiospora kogelbergensis</name>
    <dbReference type="NCBI Taxonomy" id="1337665"/>
    <lineage>
        <taxon>Eukaryota</taxon>
        <taxon>Fungi</taxon>
        <taxon>Dikarya</taxon>
        <taxon>Ascomycota</taxon>
        <taxon>Pezizomycotina</taxon>
        <taxon>Sordariomycetes</taxon>
        <taxon>Xylariomycetidae</taxon>
        <taxon>Amphisphaeriales</taxon>
        <taxon>Apiosporaceae</taxon>
        <taxon>Apiospora</taxon>
    </lineage>
</organism>
<dbReference type="EMBL" id="JAQQWP010000004">
    <property type="protein sequence ID" value="KAK8120187.1"/>
    <property type="molecule type" value="Genomic_DNA"/>
</dbReference>
<dbReference type="Gene3D" id="1.20.1740.10">
    <property type="entry name" value="Amino acid/polyamine transporter I"/>
    <property type="match status" value="1"/>
</dbReference>
<evidence type="ECO:0000256" key="1">
    <source>
        <dbReference type="ARBA" id="ARBA00004141"/>
    </source>
</evidence>
<feature type="transmembrane region" description="Helical" evidence="7">
    <location>
        <begin position="180"/>
        <end position="205"/>
    </location>
</feature>
<protein>
    <recommendedName>
        <fullName evidence="10">Amino acid transporter</fullName>
    </recommendedName>
</protein>
<evidence type="ECO:0000256" key="5">
    <source>
        <dbReference type="ARBA" id="ARBA00023136"/>
    </source>
</evidence>
<feature type="transmembrane region" description="Helical" evidence="7">
    <location>
        <begin position="290"/>
        <end position="313"/>
    </location>
</feature>
<gene>
    <name evidence="8" type="ORF">PG999_004307</name>
</gene>
<name>A0AAW0QYY3_9PEZI</name>
<dbReference type="InterPro" id="IPR002293">
    <property type="entry name" value="AA/rel_permease1"/>
</dbReference>
<feature type="transmembrane region" description="Helical" evidence="7">
    <location>
        <begin position="428"/>
        <end position="448"/>
    </location>
</feature>
<feature type="region of interest" description="Disordered" evidence="6">
    <location>
        <begin position="12"/>
        <end position="33"/>
    </location>
</feature>
<dbReference type="Proteomes" id="UP001392437">
    <property type="component" value="Unassembled WGS sequence"/>
</dbReference>
<reference evidence="8 9" key="1">
    <citation type="submission" date="2023-01" db="EMBL/GenBank/DDBJ databases">
        <title>Analysis of 21 Apiospora genomes using comparative genomics revels a genus with tremendous synthesis potential of carbohydrate active enzymes and secondary metabolites.</title>
        <authorList>
            <person name="Sorensen T."/>
        </authorList>
    </citation>
    <scope>NUCLEOTIDE SEQUENCE [LARGE SCALE GENOMIC DNA]</scope>
    <source>
        <strain evidence="8 9">CBS 117206</strain>
    </source>
</reference>
<sequence>MYSNEKGHVLKRDVENATTEAPPSILRGSLGPSNGDEARLAQAGYSQELDRTFSLPSLIALSLCLMATYEALSVSDLPTTPFLTSISPHQTLNVIFCIQYFVLCLCDSHRIFTGRNCVHIPDSRKSAPLNADPSMSIHITIGKVILLTRRFPLSKGGQYYWVAALAPSSSRRVASYSTGWISLGAQIIFTTSACFAAGLQLQALVIMNNPSYVPERWHAMLLVWAVLAYSAAINIWGPKLLPHLNLASGVVHIAGFVAIVVILGVMSTKTSANFVFVEVTNSSGWESDGVAWLVGLISAIYPFLGYDAACHLSEEIPNAARNVPLAMVGSVVVNGIMGLIYCIVFLFSITNLESLLSTSTGFPYMQLFHDVTRSSIGATFMSLVIAVLAMVANMSGVTSTSRTMWAFSRDKAIPFDHYFSAVSDAQHVPVRCILVITGFQMVLGFIYLGNTTAFNAILSMSIISMYISYMLPIAYMLFGGRERLDSHMLGPFKLGRGLGRVLNVVSLVWMTVAIVFSTFPTAMPVTPQNMNYSIVVLAGWLLFGIVYYAAYGHAKYDVPMVSLMCRSRPDSAER</sequence>
<accession>A0AAW0QYY3</accession>
<dbReference type="PANTHER" id="PTHR45649">
    <property type="entry name" value="AMINO-ACID PERMEASE BAT1"/>
    <property type="match status" value="1"/>
</dbReference>
<evidence type="ECO:0000313" key="9">
    <source>
        <dbReference type="Proteomes" id="UP001392437"/>
    </source>
</evidence>
<keyword evidence="4 7" id="KW-1133">Transmembrane helix</keyword>
<evidence type="ECO:0000256" key="7">
    <source>
        <dbReference type="SAM" id="Phobius"/>
    </source>
</evidence>
<dbReference type="GO" id="GO:0022857">
    <property type="term" value="F:transmembrane transporter activity"/>
    <property type="evidence" value="ECO:0007669"/>
    <property type="project" value="InterPro"/>
</dbReference>
<proteinExistence type="predicted"/>
<evidence type="ECO:0000313" key="8">
    <source>
        <dbReference type="EMBL" id="KAK8120187.1"/>
    </source>
</evidence>
<keyword evidence="3 7" id="KW-0812">Transmembrane</keyword>
<comment type="caution">
    <text evidence="8">The sequence shown here is derived from an EMBL/GenBank/DDBJ whole genome shotgun (WGS) entry which is preliminary data.</text>
</comment>
<dbReference type="GO" id="GO:0016020">
    <property type="term" value="C:membrane"/>
    <property type="evidence" value="ECO:0007669"/>
    <property type="project" value="UniProtKB-SubCell"/>
</dbReference>
<evidence type="ECO:0000256" key="3">
    <source>
        <dbReference type="ARBA" id="ARBA00022692"/>
    </source>
</evidence>
<feature type="transmembrane region" description="Helical" evidence="7">
    <location>
        <begin position="325"/>
        <end position="349"/>
    </location>
</feature>
<feature type="transmembrane region" description="Helical" evidence="7">
    <location>
        <begin position="375"/>
        <end position="394"/>
    </location>
</feature>
<evidence type="ECO:0008006" key="10">
    <source>
        <dbReference type="Google" id="ProtNLM"/>
    </source>
</evidence>
<comment type="subcellular location">
    <subcellularLocation>
        <location evidence="1">Membrane</location>
        <topology evidence="1">Multi-pass membrane protein</topology>
    </subcellularLocation>
</comment>
<feature type="transmembrane region" description="Helical" evidence="7">
    <location>
        <begin position="217"/>
        <end position="237"/>
    </location>
</feature>
<keyword evidence="2" id="KW-0813">Transport</keyword>
<feature type="transmembrane region" description="Helical" evidence="7">
    <location>
        <begin position="454"/>
        <end position="478"/>
    </location>
</feature>
<evidence type="ECO:0000256" key="2">
    <source>
        <dbReference type="ARBA" id="ARBA00022448"/>
    </source>
</evidence>
<dbReference type="Pfam" id="PF13520">
    <property type="entry name" value="AA_permease_2"/>
    <property type="match status" value="1"/>
</dbReference>
<keyword evidence="5 7" id="KW-0472">Membrane</keyword>
<evidence type="ECO:0000256" key="6">
    <source>
        <dbReference type="SAM" id="MobiDB-lite"/>
    </source>
</evidence>
<feature type="transmembrane region" description="Helical" evidence="7">
    <location>
        <begin position="244"/>
        <end position="266"/>
    </location>
</feature>